<dbReference type="RefSeq" id="WP_203663226.1">
    <property type="nucleotide sequence ID" value="NZ_BAAAZM010000001.1"/>
</dbReference>
<reference evidence="6" key="1">
    <citation type="submission" date="2021-01" db="EMBL/GenBank/DDBJ databases">
        <title>Whole genome shotgun sequence of Actinocatenispora rupis NBRC 107355.</title>
        <authorList>
            <person name="Komaki H."/>
            <person name="Tamura T."/>
        </authorList>
    </citation>
    <scope>NUCLEOTIDE SEQUENCE</scope>
    <source>
        <strain evidence="6">NBRC 107355</strain>
    </source>
</reference>
<proteinExistence type="inferred from homology"/>
<dbReference type="SUPFAM" id="SSF53649">
    <property type="entry name" value="Alkaline phosphatase-like"/>
    <property type="match status" value="1"/>
</dbReference>
<comment type="similarity">
    <text evidence="1">Belongs to the sulfatase family.</text>
</comment>
<name>A0A8J3JAX3_9ACTN</name>
<gene>
    <name evidence="6" type="ORF">Aru02nite_59740</name>
</gene>
<evidence type="ECO:0000313" key="6">
    <source>
        <dbReference type="EMBL" id="GID15085.1"/>
    </source>
</evidence>
<dbReference type="GO" id="GO:0004065">
    <property type="term" value="F:arylsulfatase activity"/>
    <property type="evidence" value="ECO:0007669"/>
    <property type="project" value="TreeGrafter"/>
</dbReference>
<organism evidence="6 7">
    <name type="scientific">Actinocatenispora rupis</name>
    <dbReference type="NCBI Taxonomy" id="519421"/>
    <lineage>
        <taxon>Bacteria</taxon>
        <taxon>Bacillati</taxon>
        <taxon>Actinomycetota</taxon>
        <taxon>Actinomycetes</taxon>
        <taxon>Micromonosporales</taxon>
        <taxon>Micromonosporaceae</taxon>
        <taxon>Actinocatenispora</taxon>
    </lineage>
</organism>
<dbReference type="CDD" id="cd16033">
    <property type="entry name" value="sulfatase_like"/>
    <property type="match status" value="1"/>
</dbReference>
<evidence type="ECO:0000256" key="3">
    <source>
        <dbReference type="ARBA" id="ARBA00022801"/>
    </source>
</evidence>
<dbReference type="PROSITE" id="PS00523">
    <property type="entry name" value="SULFATASE_1"/>
    <property type="match status" value="1"/>
</dbReference>
<dbReference type="InterPro" id="IPR000917">
    <property type="entry name" value="Sulfatase_N"/>
</dbReference>
<sequence>MPHNVLFLMTDQHRTDAIGCYGNPHARTPNLDGLAESGTLFRNAFTPTAICTPARASLLTGQAPFRHRLLANAEWNTGYLTELPEGTPTFSEALRGNGYNVGLIGKWHVGERLGPDAYGFDGPHLPGAMNPILAKEYKAWLAERGLPEPAITDPVRGTLPGGRPGHLLAGRLRQPVEATFEHFLADQAIDLLRRYAADGRPFHLSLHFFGPHLPYLIPDEYYDLVDPATVELPASFAETFAGKPEVQRNYSTYWSADSFDADEWRKLIAVYHGYGAMIDAEIGRVLAVLTELGLDDDTAVFFTADHGEFTGAHRLNDKGPAMYDDIYRIPFLLRVPGAAAGRTDERFVTLTDATATILDLAGLDPDLCPDARPAGCPPDGRSLLPLVRDEPVDGWRSELVAEFHGHHFHYQQRMLRDERYKLVVNAESVNELYDLVADPYELVNVYPAPHLAPVRRDMLRRLHTALTERGDDVFARWMLAISDLDVPLANSSRSDFGSLE</sequence>
<dbReference type="PANTHER" id="PTHR42693">
    <property type="entry name" value="ARYLSULFATASE FAMILY MEMBER"/>
    <property type="match status" value="1"/>
</dbReference>
<protein>
    <submittedName>
        <fullName evidence="6">Acetylglucosamine-6-sulfatase</fullName>
    </submittedName>
</protein>
<accession>A0A8J3JAX3</accession>
<evidence type="ECO:0000256" key="1">
    <source>
        <dbReference type="ARBA" id="ARBA00008779"/>
    </source>
</evidence>
<dbReference type="Gene3D" id="3.40.720.10">
    <property type="entry name" value="Alkaline Phosphatase, subunit A"/>
    <property type="match status" value="1"/>
</dbReference>
<dbReference type="EMBL" id="BOMB01000038">
    <property type="protein sequence ID" value="GID15085.1"/>
    <property type="molecule type" value="Genomic_DNA"/>
</dbReference>
<dbReference type="Pfam" id="PF00884">
    <property type="entry name" value="Sulfatase"/>
    <property type="match status" value="1"/>
</dbReference>
<keyword evidence="4" id="KW-0106">Calcium</keyword>
<keyword evidence="2" id="KW-0479">Metal-binding</keyword>
<feature type="domain" description="Sulfatase N-terminal" evidence="5">
    <location>
        <begin position="4"/>
        <end position="362"/>
    </location>
</feature>
<evidence type="ECO:0000256" key="4">
    <source>
        <dbReference type="ARBA" id="ARBA00022837"/>
    </source>
</evidence>
<dbReference type="InterPro" id="IPR050738">
    <property type="entry name" value="Sulfatase"/>
</dbReference>
<evidence type="ECO:0000259" key="5">
    <source>
        <dbReference type="Pfam" id="PF00884"/>
    </source>
</evidence>
<keyword evidence="3" id="KW-0378">Hydrolase</keyword>
<dbReference type="InterPro" id="IPR024607">
    <property type="entry name" value="Sulfatase_CS"/>
</dbReference>
<keyword evidence="7" id="KW-1185">Reference proteome</keyword>
<dbReference type="Proteomes" id="UP000612808">
    <property type="component" value="Unassembled WGS sequence"/>
</dbReference>
<dbReference type="PANTHER" id="PTHR42693:SF53">
    <property type="entry name" value="ENDO-4-O-SULFATASE"/>
    <property type="match status" value="1"/>
</dbReference>
<evidence type="ECO:0000256" key="2">
    <source>
        <dbReference type="ARBA" id="ARBA00022723"/>
    </source>
</evidence>
<dbReference type="AlphaFoldDB" id="A0A8J3JAX3"/>
<evidence type="ECO:0000313" key="7">
    <source>
        <dbReference type="Proteomes" id="UP000612808"/>
    </source>
</evidence>
<comment type="caution">
    <text evidence="6">The sequence shown here is derived from an EMBL/GenBank/DDBJ whole genome shotgun (WGS) entry which is preliminary data.</text>
</comment>
<dbReference type="InterPro" id="IPR017850">
    <property type="entry name" value="Alkaline_phosphatase_core_sf"/>
</dbReference>
<dbReference type="GO" id="GO:0046872">
    <property type="term" value="F:metal ion binding"/>
    <property type="evidence" value="ECO:0007669"/>
    <property type="project" value="UniProtKB-KW"/>
</dbReference>